<name>A0A2X2DP00_PROMI</name>
<dbReference type="Proteomes" id="UP000251485">
    <property type="component" value="Unassembled WGS sequence"/>
</dbReference>
<feature type="domain" description="Pili assembly chaperone N-terminal" evidence="1">
    <location>
        <begin position="9"/>
        <end position="50"/>
    </location>
</feature>
<reference evidence="2 3" key="1">
    <citation type="submission" date="2018-06" db="EMBL/GenBank/DDBJ databases">
        <authorList>
            <consortium name="Pathogen Informatics"/>
            <person name="Doyle S."/>
        </authorList>
    </citation>
    <scope>NUCLEOTIDE SEQUENCE [LARGE SCALE GENOMIC DNA]</scope>
    <source>
        <strain evidence="2 3">NCTC10975</strain>
    </source>
</reference>
<sequence length="77" mass="8839">MAKITSIAQTDRESLFYINSKAIPIAESKNNSIHISIKSVFKLFYRPHGLTETVEEATKKIIFSINNKKEMIIKKQL</sequence>
<dbReference type="PANTHER" id="PTHR30251:SF2">
    <property type="entry name" value="FIMBRIAL CHAPERONE YADV-RELATED"/>
    <property type="match status" value="1"/>
</dbReference>
<evidence type="ECO:0000259" key="1">
    <source>
        <dbReference type="Pfam" id="PF00345"/>
    </source>
</evidence>
<dbReference type="InterPro" id="IPR050643">
    <property type="entry name" value="Periplasmic_pilus_chap"/>
</dbReference>
<evidence type="ECO:0000313" key="3">
    <source>
        <dbReference type="Proteomes" id="UP000251485"/>
    </source>
</evidence>
<dbReference type="AlphaFoldDB" id="A0A2X2DP00"/>
<dbReference type="GO" id="GO:0030288">
    <property type="term" value="C:outer membrane-bounded periplasmic space"/>
    <property type="evidence" value="ECO:0007669"/>
    <property type="project" value="InterPro"/>
</dbReference>
<dbReference type="Gene3D" id="2.60.40.10">
    <property type="entry name" value="Immunoglobulins"/>
    <property type="match status" value="1"/>
</dbReference>
<dbReference type="InterPro" id="IPR016147">
    <property type="entry name" value="Pili_assmbl_chaperone_N"/>
</dbReference>
<protein>
    <submittedName>
        <fullName evidence="2">Fimbrial chaparone</fullName>
    </submittedName>
</protein>
<dbReference type="PRINTS" id="PR00969">
    <property type="entry name" value="CHAPERONPILI"/>
</dbReference>
<dbReference type="GO" id="GO:0071555">
    <property type="term" value="P:cell wall organization"/>
    <property type="evidence" value="ECO:0007669"/>
    <property type="project" value="InterPro"/>
</dbReference>
<dbReference type="Pfam" id="PF00345">
    <property type="entry name" value="PapD_N"/>
    <property type="match status" value="1"/>
</dbReference>
<proteinExistence type="predicted"/>
<evidence type="ECO:0000313" key="2">
    <source>
        <dbReference type="EMBL" id="SPY96280.1"/>
    </source>
</evidence>
<dbReference type="InterPro" id="IPR008962">
    <property type="entry name" value="PapD-like_sf"/>
</dbReference>
<dbReference type="EMBL" id="UAUE01000013">
    <property type="protein sequence ID" value="SPY96280.1"/>
    <property type="molecule type" value="Genomic_DNA"/>
</dbReference>
<dbReference type="InterPro" id="IPR013783">
    <property type="entry name" value="Ig-like_fold"/>
</dbReference>
<organism evidence="2 3">
    <name type="scientific">Proteus mirabilis</name>
    <dbReference type="NCBI Taxonomy" id="584"/>
    <lineage>
        <taxon>Bacteria</taxon>
        <taxon>Pseudomonadati</taxon>
        <taxon>Pseudomonadota</taxon>
        <taxon>Gammaproteobacteria</taxon>
        <taxon>Enterobacterales</taxon>
        <taxon>Morganellaceae</taxon>
        <taxon>Proteus</taxon>
    </lineage>
</organism>
<dbReference type="PANTHER" id="PTHR30251">
    <property type="entry name" value="PILUS ASSEMBLY CHAPERONE"/>
    <property type="match status" value="1"/>
</dbReference>
<gene>
    <name evidence="2" type="primary">focC_1</name>
    <name evidence="2" type="ORF">NCTC10975_01991</name>
</gene>
<dbReference type="InterPro" id="IPR001829">
    <property type="entry name" value="Pili_assmbl_chaperone_bac"/>
</dbReference>
<accession>A0A2X2DP00</accession>
<dbReference type="SUPFAM" id="SSF49354">
    <property type="entry name" value="PapD-like"/>
    <property type="match status" value="1"/>
</dbReference>